<dbReference type="InterPro" id="IPR041698">
    <property type="entry name" value="Methyltransf_25"/>
</dbReference>
<name>A0A1S7FV28_9LIST</name>
<dbReference type="GO" id="GO:0016740">
    <property type="term" value="F:transferase activity"/>
    <property type="evidence" value="ECO:0007669"/>
    <property type="project" value="UniProtKB-KW"/>
</dbReference>
<dbReference type="InterPro" id="IPR029063">
    <property type="entry name" value="SAM-dependent_MTases_sf"/>
</dbReference>
<reference evidence="4" key="1">
    <citation type="submission" date="2015-03" db="EMBL/GenBank/DDBJ databases">
        <authorList>
            <person name="Ferrari E."/>
            <person name="Walter M.C."/>
            <person name="Huptas C."/>
            <person name="Scherer S."/>
            <person name="Mueller-Herbst S."/>
        </authorList>
    </citation>
    <scope>NUCLEOTIDE SEQUENCE [LARGE SCALE GENOMIC DNA]</scope>
    <source>
        <strain evidence="4">LWP01</strain>
    </source>
</reference>
<dbReference type="KEGG" id="lwi:UE46_09175"/>
<organism evidence="3 4">
    <name type="scientific">Listeria weihenstephanensis</name>
    <dbReference type="NCBI Taxonomy" id="1006155"/>
    <lineage>
        <taxon>Bacteria</taxon>
        <taxon>Bacillati</taxon>
        <taxon>Bacillota</taxon>
        <taxon>Bacilli</taxon>
        <taxon>Bacillales</taxon>
        <taxon>Listeriaceae</taxon>
        <taxon>Listeria</taxon>
    </lineage>
</organism>
<dbReference type="RefSeq" id="WP_118907566.1">
    <property type="nucleotide sequence ID" value="NZ_CP011102.1"/>
</dbReference>
<dbReference type="Proteomes" id="UP000223060">
    <property type="component" value="Chromosome"/>
</dbReference>
<dbReference type="Gene3D" id="2.20.25.110">
    <property type="entry name" value="S-adenosyl-L-methionine-dependent methyltransferases"/>
    <property type="match status" value="1"/>
</dbReference>
<evidence type="ECO:0000313" key="3">
    <source>
        <dbReference type="EMBL" id="AQY51205.1"/>
    </source>
</evidence>
<protein>
    <recommendedName>
        <fullName evidence="2">Methyltransferase domain-containing protein</fullName>
    </recommendedName>
</protein>
<dbReference type="PANTHER" id="PTHR43861">
    <property type="entry name" value="TRANS-ACONITATE 2-METHYLTRANSFERASE-RELATED"/>
    <property type="match status" value="1"/>
</dbReference>
<dbReference type="Pfam" id="PF13649">
    <property type="entry name" value="Methyltransf_25"/>
    <property type="match status" value="1"/>
</dbReference>
<keyword evidence="4" id="KW-1185">Reference proteome</keyword>
<keyword evidence="1" id="KW-0808">Transferase</keyword>
<dbReference type="AlphaFoldDB" id="A0A1S7FV28"/>
<feature type="domain" description="Methyltransferase" evidence="2">
    <location>
        <begin position="37"/>
        <end position="132"/>
    </location>
</feature>
<evidence type="ECO:0000256" key="1">
    <source>
        <dbReference type="ARBA" id="ARBA00022679"/>
    </source>
</evidence>
<dbReference type="Gene3D" id="3.40.50.150">
    <property type="entry name" value="Vaccinia Virus protein VP39"/>
    <property type="match status" value="1"/>
</dbReference>
<evidence type="ECO:0000313" key="4">
    <source>
        <dbReference type="Proteomes" id="UP000223060"/>
    </source>
</evidence>
<accession>A0A1S7FV28</accession>
<gene>
    <name evidence="3" type="ORF">UE46_09175</name>
</gene>
<proteinExistence type="predicted"/>
<dbReference type="CDD" id="cd02440">
    <property type="entry name" value="AdoMet_MTases"/>
    <property type="match status" value="1"/>
</dbReference>
<evidence type="ECO:0000259" key="2">
    <source>
        <dbReference type="Pfam" id="PF13649"/>
    </source>
</evidence>
<dbReference type="EMBL" id="CP011102">
    <property type="protein sequence ID" value="AQY51205.1"/>
    <property type="molecule type" value="Genomic_DNA"/>
</dbReference>
<dbReference type="SUPFAM" id="SSF53335">
    <property type="entry name" value="S-adenosyl-L-methionine-dependent methyltransferases"/>
    <property type="match status" value="1"/>
</dbReference>
<sequence>MSYEYFPNFYDLLMDEELYDDWFSFATPYLPKEGGKVLDVACGTAELAVRLAKRGFEVTGVDLSEEMLSVASEKAFQEEVPLTLLQQDMSELEKLDTFDLVTCFCDSLNYLETEEAVHGTLRSVYANLKEDGIFLFDVHSVYKIDQLFKDYSYGDSDEEVSCIWNSFEGEFPHSVEHELTFFKQNENGSYDRFDELHKERTYPVEWYKKAIEAAGFRKIKICADFTDFEPTETSERIFFICEK</sequence>